<dbReference type="Proteomes" id="UP000193207">
    <property type="component" value="Unassembled WGS sequence"/>
</dbReference>
<proteinExistence type="predicted"/>
<feature type="compositionally biased region" description="Basic and acidic residues" evidence="1">
    <location>
        <begin position="21"/>
        <end position="45"/>
    </location>
</feature>
<keyword evidence="4" id="KW-1185">Reference proteome</keyword>
<keyword evidence="2" id="KW-0732">Signal</keyword>
<reference evidence="3 4" key="1">
    <citation type="submission" date="2017-03" db="EMBL/GenBank/DDBJ databases">
        <authorList>
            <person name="Afonso C.L."/>
            <person name="Miller P.J."/>
            <person name="Scott M.A."/>
            <person name="Spackman E."/>
            <person name="Goraichik I."/>
            <person name="Dimitrov K.M."/>
            <person name="Suarez D.L."/>
            <person name="Swayne D.E."/>
        </authorList>
    </citation>
    <scope>NUCLEOTIDE SEQUENCE [LARGE SCALE GENOMIC DNA]</scope>
    <source>
        <strain evidence="3 4">CECT 8110</strain>
    </source>
</reference>
<dbReference type="PROSITE" id="PS51257">
    <property type="entry name" value="PROKAR_LIPOPROTEIN"/>
    <property type="match status" value="1"/>
</dbReference>
<dbReference type="AlphaFoldDB" id="A0A1X6ZWK4"/>
<evidence type="ECO:0008006" key="5">
    <source>
        <dbReference type="Google" id="ProtNLM"/>
    </source>
</evidence>
<sequence length="61" mass="6491">MKWMLSVLVLAVLAGCGADGEPIRPTRDQEKDRVTRTESGAEKPGADWISGRVSVHAGATL</sequence>
<evidence type="ECO:0000256" key="2">
    <source>
        <dbReference type="SAM" id="SignalP"/>
    </source>
</evidence>
<name>A0A1X6ZWK4_9RHOB</name>
<gene>
    <name evidence="3" type="ORF">ROH8110_03566</name>
</gene>
<evidence type="ECO:0000256" key="1">
    <source>
        <dbReference type="SAM" id="MobiDB-lite"/>
    </source>
</evidence>
<accession>A0A1X6ZWK4</accession>
<evidence type="ECO:0000313" key="4">
    <source>
        <dbReference type="Proteomes" id="UP000193207"/>
    </source>
</evidence>
<evidence type="ECO:0000313" key="3">
    <source>
        <dbReference type="EMBL" id="SLN63780.1"/>
    </source>
</evidence>
<feature type="region of interest" description="Disordered" evidence="1">
    <location>
        <begin position="20"/>
        <end position="46"/>
    </location>
</feature>
<dbReference type="EMBL" id="FWFU01000005">
    <property type="protein sequence ID" value="SLN63780.1"/>
    <property type="molecule type" value="Genomic_DNA"/>
</dbReference>
<feature type="chain" id="PRO_5012755885" description="Argininosuccinate lyase" evidence="2">
    <location>
        <begin position="21"/>
        <end position="61"/>
    </location>
</feature>
<protein>
    <recommendedName>
        <fullName evidence="5">Argininosuccinate lyase</fullName>
    </recommendedName>
</protein>
<feature type="signal peptide" evidence="2">
    <location>
        <begin position="1"/>
        <end position="20"/>
    </location>
</feature>
<organism evidence="3 4">
    <name type="scientific">Roseovarius halotolerans</name>
    <dbReference type="NCBI Taxonomy" id="505353"/>
    <lineage>
        <taxon>Bacteria</taxon>
        <taxon>Pseudomonadati</taxon>
        <taxon>Pseudomonadota</taxon>
        <taxon>Alphaproteobacteria</taxon>
        <taxon>Rhodobacterales</taxon>
        <taxon>Roseobacteraceae</taxon>
        <taxon>Roseovarius</taxon>
    </lineage>
</organism>
<dbReference type="RefSeq" id="WP_085819120.1">
    <property type="nucleotide sequence ID" value="NZ_FWFU01000005.1"/>
</dbReference>